<comment type="catalytic activity">
    <reaction evidence="1">
        <text>ATP + protein L-histidine = ADP + protein N-phospho-L-histidine.</text>
        <dbReference type="EC" id="2.7.13.3"/>
    </reaction>
</comment>
<comment type="caution">
    <text evidence="11">The sequence shown here is derived from an EMBL/GenBank/DDBJ whole genome shotgun (WGS) entry which is preliminary data.</text>
</comment>
<evidence type="ECO:0000256" key="3">
    <source>
        <dbReference type="ARBA" id="ARBA00012438"/>
    </source>
</evidence>
<evidence type="ECO:0000256" key="4">
    <source>
        <dbReference type="ARBA" id="ARBA00022553"/>
    </source>
</evidence>
<evidence type="ECO:0000256" key="5">
    <source>
        <dbReference type="ARBA" id="ARBA00022679"/>
    </source>
</evidence>
<evidence type="ECO:0000256" key="8">
    <source>
        <dbReference type="ARBA" id="ARBA00039401"/>
    </source>
</evidence>
<keyword evidence="6 11" id="KW-0418">Kinase</keyword>
<dbReference type="SUPFAM" id="SSF47384">
    <property type="entry name" value="Homodimeric domain of signal transducing histidine kinase"/>
    <property type="match status" value="1"/>
</dbReference>
<dbReference type="EMBL" id="JBHSAY010000028">
    <property type="protein sequence ID" value="MFC4136095.1"/>
    <property type="molecule type" value="Genomic_DNA"/>
</dbReference>
<dbReference type="SMART" id="SM00387">
    <property type="entry name" value="HATPase_c"/>
    <property type="match status" value="1"/>
</dbReference>
<keyword evidence="9" id="KW-0472">Membrane</keyword>
<dbReference type="EC" id="2.7.13.3" evidence="3"/>
<evidence type="ECO:0000313" key="12">
    <source>
        <dbReference type="Proteomes" id="UP001595816"/>
    </source>
</evidence>
<keyword evidence="4" id="KW-0597">Phosphoprotein</keyword>
<dbReference type="InterPro" id="IPR003594">
    <property type="entry name" value="HATPase_dom"/>
</dbReference>
<dbReference type="Gene3D" id="3.30.565.10">
    <property type="entry name" value="Histidine kinase-like ATPase, C-terminal domain"/>
    <property type="match status" value="1"/>
</dbReference>
<dbReference type="RefSeq" id="WP_253762770.1">
    <property type="nucleotide sequence ID" value="NZ_JAMZDZ010000001.1"/>
</dbReference>
<keyword evidence="9" id="KW-0812">Transmembrane</keyword>
<dbReference type="Gene3D" id="1.10.287.130">
    <property type="match status" value="1"/>
</dbReference>
<dbReference type="InterPro" id="IPR036890">
    <property type="entry name" value="HATPase_C_sf"/>
</dbReference>
<dbReference type="InterPro" id="IPR004358">
    <property type="entry name" value="Sig_transdc_His_kin-like_C"/>
</dbReference>
<keyword evidence="9" id="KW-1133">Transmembrane helix</keyword>
<dbReference type="CDD" id="cd00082">
    <property type="entry name" value="HisKA"/>
    <property type="match status" value="1"/>
</dbReference>
<dbReference type="SMART" id="SM00388">
    <property type="entry name" value="HisKA"/>
    <property type="match status" value="1"/>
</dbReference>
<dbReference type="PANTHER" id="PTHR45453:SF1">
    <property type="entry name" value="PHOSPHATE REGULON SENSOR PROTEIN PHOR"/>
    <property type="match status" value="1"/>
</dbReference>
<keyword evidence="5" id="KW-0808">Transferase</keyword>
<keyword evidence="12" id="KW-1185">Reference proteome</keyword>
<dbReference type="GO" id="GO:0016301">
    <property type="term" value="F:kinase activity"/>
    <property type="evidence" value="ECO:0007669"/>
    <property type="project" value="UniProtKB-KW"/>
</dbReference>
<dbReference type="PRINTS" id="PR00344">
    <property type="entry name" value="BCTRLSENSOR"/>
</dbReference>
<evidence type="ECO:0000256" key="6">
    <source>
        <dbReference type="ARBA" id="ARBA00022777"/>
    </source>
</evidence>
<proteinExistence type="predicted"/>
<feature type="domain" description="Histidine kinase" evidence="10">
    <location>
        <begin position="119"/>
        <end position="335"/>
    </location>
</feature>
<comment type="subcellular location">
    <subcellularLocation>
        <location evidence="2">Cell membrane</location>
    </subcellularLocation>
</comment>
<protein>
    <recommendedName>
        <fullName evidence="8">Sensor-like histidine kinase SenX3</fullName>
        <ecNumber evidence="3">2.7.13.3</ecNumber>
    </recommendedName>
</protein>
<evidence type="ECO:0000259" key="10">
    <source>
        <dbReference type="PROSITE" id="PS50109"/>
    </source>
</evidence>
<evidence type="ECO:0000256" key="9">
    <source>
        <dbReference type="SAM" id="Phobius"/>
    </source>
</evidence>
<reference evidence="12" key="1">
    <citation type="journal article" date="2019" name="Int. J. Syst. Evol. Microbiol.">
        <title>The Global Catalogue of Microorganisms (GCM) 10K type strain sequencing project: providing services to taxonomists for standard genome sequencing and annotation.</title>
        <authorList>
            <consortium name="The Broad Institute Genomics Platform"/>
            <consortium name="The Broad Institute Genome Sequencing Center for Infectious Disease"/>
            <person name="Wu L."/>
            <person name="Ma J."/>
        </authorList>
    </citation>
    <scope>NUCLEOTIDE SEQUENCE [LARGE SCALE GENOMIC DNA]</scope>
    <source>
        <strain evidence="12">CGMCC 4.7289</strain>
    </source>
</reference>
<dbReference type="SUPFAM" id="SSF55874">
    <property type="entry name" value="ATPase domain of HSP90 chaperone/DNA topoisomerase II/histidine kinase"/>
    <property type="match status" value="1"/>
</dbReference>
<evidence type="ECO:0000256" key="1">
    <source>
        <dbReference type="ARBA" id="ARBA00000085"/>
    </source>
</evidence>
<dbReference type="InterPro" id="IPR003661">
    <property type="entry name" value="HisK_dim/P_dom"/>
</dbReference>
<dbReference type="InterPro" id="IPR036097">
    <property type="entry name" value="HisK_dim/P_sf"/>
</dbReference>
<keyword evidence="7" id="KW-0902">Two-component regulatory system</keyword>
<dbReference type="PROSITE" id="PS50109">
    <property type="entry name" value="HIS_KIN"/>
    <property type="match status" value="1"/>
</dbReference>
<dbReference type="InterPro" id="IPR005467">
    <property type="entry name" value="His_kinase_dom"/>
</dbReference>
<dbReference type="CDD" id="cd00075">
    <property type="entry name" value="HATPase"/>
    <property type="match status" value="1"/>
</dbReference>
<name>A0ABV8LYI6_9ACTN</name>
<evidence type="ECO:0000313" key="11">
    <source>
        <dbReference type="EMBL" id="MFC4136095.1"/>
    </source>
</evidence>
<dbReference type="Pfam" id="PF00512">
    <property type="entry name" value="HisKA"/>
    <property type="match status" value="1"/>
</dbReference>
<sequence>MRDVLLIGLAALLGALVVCVPGAIALRFLQRRSITANVGVLVLVVVLAVAAGVLAVAEEMFISGHDLQVVLIVVPIAGVLSLAIGLWMGRRMARAAVWAADARHRERELEASRRQLIAWVSHDLRTPLAGMRAMAEALEDGVVDDAESMREYHHRLRMEADRMARLVDDLFELSRIHAGALNLTVADVGLGDVVSDALAAASPIATSRSVRLRTPVHAAWPTVKASERELGRVVANLVLNAVRYTPPDGTVTIDGGRDAAGPWLAVSDTCGGIPEADLDRVFDVAFRGSRARTPDTGAGGGLGLAIVRGLVEAHGGTVAARNAGDGCRFEVRLPA</sequence>
<feature type="transmembrane region" description="Helical" evidence="9">
    <location>
        <begin position="38"/>
        <end position="57"/>
    </location>
</feature>
<organism evidence="11 12">
    <name type="scientific">Hamadaea flava</name>
    <dbReference type="NCBI Taxonomy" id="1742688"/>
    <lineage>
        <taxon>Bacteria</taxon>
        <taxon>Bacillati</taxon>
        <taxon>Actinomycetota</taxon>
        <taxon>Actinomycetes</taxon>
        <taxon>Micromonosporales</taxon>
        <taxon>Micromonosporaceae</taxon>
        <taxon>Hamadaea</taxon>
    </lineage>
</organism>
<gene>
    <name evidence="11" type="ORF">ACFOZ4_36275</name>
</gene>
<dbReference type="Proteomes" id="UP001595816">
    <property type="component" value="Unassembled WGS sequence"/>
</dbReference>
<feature type="transmembrane region" description="Helical" evidence="9">
    <location>
        <begin position="6"/>
        <end position="26"/>
    </location>
</feature>
<feature type="transmembrane region" description="Helical" evidence="9">
    <location>
        <begin position="69"/>
        <end position="88"/>
    </location>
</feature>
<dbReference type="InterPro" id="IPR050351">
    <property type="entry name" value="BphY/WalK/GraS-like"/>
</dbReference>
<evidence type="ECO:0000256" key="2">
    <source>
        <dbReference type="ARBA" id="ARBA00004236"/>
    </source>
</evidence>
<accession>A0ABV8LYI6</accession>
<evidence type="ECO:0000256" key="7">
    <source>
        <dbReference type="ARBA" id="ARBA00023012"/>
    </source>
</evidence>
<dbReference type="PANTHER" id="PTHR45453">
    <property type="entry name" value="PHOSPHATE REGULON SENSOR PROTEIN PHOR"/>
    <property type="match status" value="1"/>
</dbReference>
<dbReference type="Pfam" id="PF02518">
    <property type="entry name" value="HATPase_c"/>
    <property type="match status" value="1"/>
</dbReference>